<name>A0A0M3HMS8_ASCLU</name>
<proteinExistence type="predicted"/>
<sequence length="125" mass="13915">MAARSSNFKCKKGIGDGSATADAFEHESGDHVSLCSVLNDVVPFHIDGSYSPQLYALRPAAYPSSTFPYDTEGQQCTWAQSDTQIFDNKFIEYETLSDVIDYNLLEGTLLKLFQHFAHAIKKRGE</sequence>
<evidence type="ECO:0000313" key="1">
    <source>
        <dbReference type="Proteomes" id="UP000036681"/>
    </source>
</evidence>
<dbReference type="Proteomes" id="UP000036681">
    <property type="component" value="Unplaced"/>
</dbReference>
<accession>A0A0M3HMS8</accession>
<reference evidence="2" key="1">
    <citation type="submission" date="2017-02" db="UniProtKB">
        <authorList>
            <consortium name="WormBaseParasite"/>
        </authorList>
    </citation>
    <scope>IDENTIFICATION</scope>
</reference>
<protein>
    <submittedName>
        <fullName evidence="2">CUB domain-containing protein</fullName>
    </submittedName>
</protein>
<keyword evidence="1" id="KW-1185">Reference proteome</keyword>
<dbReference type="WBParaSite" id="ALUE_0000286901-mRNA-1">
    <property type="protein sequence ID" value="ALUE_0000286901-mRNA-1"/>
    <property type="gene ID" value="ALUE_0000286901"/>
</dbReference>
<evidence type="ECO:0000313" key="2">
    <source>
        <dbReference type="WBParaSite" id="ALUE_0000286901-mRNA-1"/>
    </source>
</evidence>
<dbReference type="AlphaFoldDB" id="A0A0M3HMS8"/>
<organism evidence="1 2">
    <name type="scientific">Ascaris lumbricoides</name>
    <name type="common">Giant roundworm</name>
    <dbReference type="NCBI Taxonomy" id="6252"/>
    <lineage>
        <taxon>Eukaryota</taxon>
        <taxon>Metazoa</taxon>
        <taxon>Ecdysozoa</taxon>
        <taxon>Nematoda</taxon>
        <taxon>Chromadorea</taxon>
        <taxon>Rhabditida</taxon>
        <taxon>Spirurina</taxon>
        <taxon>Ascaridomorpha</taxon>
        <taxon>Ascaridoidea</taxon>
        <taxon>Ascarididae</taxon>
        <taxon>Ascaris</taxon>
    </lineage>
</organism>